<dbReference type="NCBIfam" id="TIGR02285">
    <property type="entry name" value="TIGR02285 family protein"/>
    <property type="match status" value="1"/>
</dbReference>
<dbReference type="AlphaFoldDB" id="A0A1G7AD40"/>
<keyword evidence="1" id="KW-0732">Signal</keyword>
<feature type="domain" description="Solute-binding protein family 3/N-terminal" evidence="2">
    <location>
        <begin position="53"/>
        <end position="286"/>
    </location>
</feature>
<keyword evidence="4" id="KW-1185">Reference proteome</keyword>
<evidence type="ECO:0000313" key="4">
    <source>
        <dbReference type="Proteomes" id="UP000183685"/>
    </source>
</evidence>
<dbReference type="InterPro" id="IPR011972">
    <property type="entry name" value="CHP02285"/>
</dbReference>
<protein>
    <recommendedName>
        <fullName evidence="2">Solute-binding protein family 3/N-terminal domain-containing protein</fullName>
    </recommendedName>
</protein>
<feature type="chain" id="PRO_5010380704" description="Solute-binding protein family 3/N-terminal domain-containing protein" evidence="1">
    <location>
        <begin position="24"/>
        <end position="309"/>
    </location>
</feature>
<evidence type="ECO:0000256" key="1">
    <source>
        <dbReference type="SAM" id="SignalP"/>
    </source>
</evidence>
<dbReference type="EMBL" id="FNAK01000004">
    <property type="protein sequence ID" value="SDE12709.1"/>
    <property type="molecule type" value="Genomic_DNA"/>
</dbReference>
<proteinExistence type="predicted"/>
<evidence type="ECO:0000259" key="2">
    <source>
        <dbReference type="Pfam" id="PF00497"/>
    </source>
</evidence>
<name>A0A1G7AD40_9PROT</name>
<organism evidence="3 4">
    <name type="scientific">Kordiimonas lacus</name>
    <dbReference type="NCBI Taxonomy" id="637679"/>
    <lineage>
        <taxon>Bacteria</taxon>
        <taxon>Pseudomonadati</taxon>
        <taxon>Pseudomonadota</taxon>
        <taxon>Alphaproteobacteria</taxon>
        <taxon>Kordiimonadales</taxon>
        <taxon>Kordiimonadaceae</taxon>
        <taxon>Kordiimonas</taxon>
    </lineage>
</organism>
<dbReference type="Gene3D" id="3.40.190.10">
    <property type="entry name" value="Periplasmic binding protein-like II"/>
    <property type="match status" value="1"/>
</dbReference>
<dbReference type="InterPro" id="IPR001638">
    <property type="entry name" value="Solute-binding_3/MltF_N"/>
</dbReference>
<feature type="signal peptide" evidence="1">
    <location>
        <begin position="1"/>
        <end position="23"/>
    </location>
</feature>
<evidence type="ECO:0000313" key="3">
    <source>
        <dbReference type="EMBL" id="SDE12709.1"/>
    </source>
</evidence>
<dbReference type="Proteomes" id="UP000183685">
    <property type="component" value="Unassembled WGS sequence"/>
</dbReference>
<gene>
    <name evidence="3" type="ORF">SAMN04488071_2183</name>
</gene>
<dbReference type="STRING" id="637679.GCA_001550055_01674"/>
<dbReference type="OrthoDB" id="7336623at2"/>
<dbReference type="Pfam" id="PF00497">
    <property type="entry name" value="SBP_bac_3"/>
    <property type="match status" value="1"/>
</dbReference>
<dbReference type="RefSeq" id="WP_068303790.1">
    <property type="nucleotide sequence ID" value="NZ_FNAK01000004.1"/>
</dbReference>
<reference evidence="3 4" key="1">
    <citation type="submission" date="2016-10" db="EMBL/GenBank/DDBJ databases">
        <authorList>
            <person name="de Groot N.N."/>
        </authorList>
    </citation>
    <scope>NUCLEOTIDE SEQUENCE [LARGE SCALE GENOMIC DNA]</scope>
    <source>
        <strain evidence="3 4">CGMCC 1.9109</strain>
    </source>
</reference>
<dbReference type="SUPFAM" id="SSF53850">
    <property type="entry name" value="Periplasmic binding protein-like II"/>
    <property type="match status" value="1"/>
</dbReference>
<accession>A0A1G7AD40</accession>
<sequence>MIKAYWFICLAVAGVLQLAPARAQDTPVPLPTDPSVLTPAGARNKPTVLWYGGDYPPTFIASGEMKGQGYGDRMLDDIIRHTPAYRHVFVRSTFNRGLSALKDRDNACIFGVLKTPEREAFIRYSEPLSSTLPNRVVVRRDRAAIMKPFLNEAGEVVLEKLLASPDLMVGLVTDRFYSPQINAGLKTHKSRLPHVEMPEPRYGRLLARGRIDYTFGFPYEAAFKFRELGDPNGFITFPLAGEVRLMDSHIGCADKPLGRQIIADINRAASEAGAPETFRRYFEQWLDAAARADYRRALRERDARPGDQD</sequence>